<feature type="domain" description="Partial AB-hydrolase lipase" evidence="9">
    <location>
        <begin position="70"/>
        <end position="126"/>
    </location>
</feature>
<dbReference type="GO" id="GO:0016787">
    <property type="term" value="F:hydrolase activity"/>
    <property type="evidence" value="ECO:0007669"/>
    <property type="project" value="UniProtKB-KW"/>
</dbReference>
<keyword evidence="3" id="KW-0378">Hydrolase</keyword>
<dbReference type="AlphaFoldDB" id="A0A8K0DF91"/>
<comment type="caution">
    <text evidence="10">The sequence shown here is derived from an EMBL/GenBank/DDBJ whole genome shotgun (WGS) entry which is preliminary data.</text>
</comment>
<proteinExistence type="inferred from homology"/>
<evidence type="ECO:0000256" key="3">
    <source>
        <dbReference type="ARBA" id="ARBA00022801"/>
    </source>
</evidence>
<organism evidence="10 11">
    <name type="scientific">Ignelater luminosus</name>
    <name type="common">Cucubano</name>
    <name type="synonym">Pyrophorus luminosus</name>
    <dbReference type="NCBI Taxonomy" id="2038154"/>
    <lineage>
        <taxon>Eukaryota</taxon>
        <taxon>Metazoa</taxon>
        <taxon>Ecdysozoa</taxon>
        <taxon>Arthropoda</taxon>
        <taxon>Hexapoda</taxon>
        <taxon>Insecta</taxon>
        <taxon>Pterygota</taxon>
        <taxon>Neoptera</taxon>
        <taxon>Endopterygota</taxon>
        <taxon>Coleoptera</taxon>
        <taxon>Polyphaga</taxon>
        <taxon>Elateriformia</taxon>
        <taxon>Elateroidea</taxon>
        <taxon>Elateridae</taxon>
        <taxon>Agrypninae</taxon>
        <taxon>Pyrophorini</taxon>
        <taxon>Ignelater</taxon>
    </lineage>
</organism>
<evidence type="ECO:0000313" key="11">
    <source>
        <dbReference type="Proteomes" id="UP000801492"/>
    </source>
</evidence>
<feature type="region of interest" description="Disordered" evidence="7">
    <location>
        <begin position="439"/>
        <end position="573"/>
    </location>
</feature>
<feature type="compositionally biased region" description="Basic and acidic residues" evidence="7">
    <location>
        <begin position="518"/>
        <end position="538"/>
    </location>
</feature>
<dbReference type="InterPro" id="IPR006693">
    <property type="entry name" value="AB_hydrolase_lipase"/>
</dbReference>
<dbReference type="Pfam" id="PF04083">
    <property type="entry name" value="Abhydro_lipase"/>
    <property type="match status" value="1"/>
</dbReference>
<evidence type="ECO:0000256" key="6">
    <source>
        <dbReference type="ARBA" id="ARBA00023180"/>
    </source>
</evidence>
<keyword evidence="11" id="KW-1185">Reference proteome</keyword>
<keyword evidence="6" id="KW-0325">Glycoprotein</keyword>
<gene>
    <name evidence="10" type="ORF">ILUMI_03727</name>
</gene>
<name>A0A8K0DF91_IGNLU</name>
<evidence type="ECO:0000256" key="7">
    <source>
        <dbReference type="SAM" id="MobiDB-lite"/>
    </source>
</evidence>
<accession>A0A8K0DF91</accession>
<dbReference type="PANTHER" id="PTHR11005">
    <property type="entry name" value="LYSOSOMAL ACID LIPASE-RELATED"/>
    <property type="match status" value="1"/>
</dbReference>
<evidence type="ECO:0000256" key="1">
    <source>
        <dbReference type="ARBA" id="ARBA00010701"/>
    </source>
</evidence>
<feature type="compositionally biased region" description="Polar residues" evidence="7">
    <location>
        <begin position="464"/>
        <end position="498"/>
    </location>
</feature>
<evidence type="ECO:0000256" key="4">
    <source>
        <dbReference type="ARBA" id="ARBA00022963"/>
    </source>
</evidence>
<keyword evidence="5" id="KW-0443">Lipid metabolism</keyword>
<sequence length="573" mass="64306">MNVTLFWTTTILLLCKAINVENDTGFVRPKKRLPDRGKGMNVCRKMTFYFSDANNPHECWYNPDVDSYAHDIIKRYGYSFESYKVTSNDSYITTLFRIPSGKNNEQSNDTKTRTPVFLLHGLATSGHIMVDIGKECLAFTLADAGYDVWIGNLRGSSYSLGHTKMTYKNRDYWKFSFHEMGKYDLPATIEFISKETEGKKVIFIGHSIAASIFLVYEDYYREQAKASISTAIFIAPIVFLTEVNPPHPIYERLGSPLMILATLLGVKNNVSSADEVQMARQELCKTLPPYLQACNNGFYLAFGLDSNNIAPHNIPLMLAHNPSGFSVNTLNHLLQIAHNDGNFQEYDFGVEKNQEIYDDVFPREYDIQNCEIPIIIFHGAGDWIATDKDIEKLTNAIPKEQVKGVYKIKSDLWKHLDYFYGKRLKKFFYSDLLNSMKDIKQDDSSSSNTTADNNSTNSADKENGTNATTGDQAANSTTPATPNNASADSKSTPASTTALPEKSEQTKEESPTSSPAPDADKKETTKKPPEAKTDKEASITKTPRRSMLPTLFPKGSMPLDDPRKLMKQGNNKI</sequence>
<feature type="compositionally biased region" description="Low complexity" evidence="7">
    <location>
        <begin position="444"/>
        <end position="458"/>
    </location>
</feature>
<feature type="chain" id="PRO_5035480728" description="Partial AB-hydrolase lipase domain-containing protein" evidence="8">
    <location>
        <begin position="18"/>
        <end position="573"/>
    </location>
</feature>
<dbReference type="InterPro" id="IPR029058">
    <property type="entry name" value="AB_hydrolase_fold"/>
</dbReference>
<dbReference type="SUPFAM" id="SSF53474">
    <property type="entry name" value="alpha/beta-Hydrolases"/>
    <property type="match status" value="1"/>
</dbReference>
<evidence type="ECO:0000313" key="10">
    <source>
        <dbReference type="EMBL" id="KAF2902462.1"/>
    </source>
</evidence>
<dbReference type="Proteomes" id="UP000801492">
    <property type="component" value="Unassembled WGS sequence"/>
</dbReference>
<dbReference type="GO" id="GO:0016042">
    <property type="term" value="P:lipid catabolic process"/>
    <property type="evidence" value="ECO:0007669"/>
    <property type="project" value="UniProtKB-KW"/>
</dbReference>
<dbReference type="FunFam" id="3.40.50.1820:FF:000057">
    <property type="entry name" value="Lipase"/>
    <property type="match status" value="1"/>
</dbReference>
<protein>
    <recommendedName>
        <fullName evidence="9">Partial AB-hydrolase lipase domain-containing protein</fullName>
    </recommendedName>
</protein>
<keyword evidence="2 8" id="KW-0732">Signal</keyword>
<reference evidence="10" key="1">
    <citation type="submission" date="2019-08" db="EMBL/GenBank/DDBJ databases">
        <title>The genome of the North American firefly Photinus pyralis.</title>
        <authorList>
            <consortium name="Photinus pyralis genome working group"/>
            <person name="Fallon T.R."/>
            <person name="Sander Lower S.E."/>
            <person name="Weng J.-K."/>
        </authorList>
    </citation>
    <scope>NUCLEOTIDE SEQUENCE</scope>
    <source>
        <strain evidence="10">TRF0915ILg1</strain>
        <tissue evidence="10">Whole body</tissue>
    </source>
</reference>
<comment type="similarity">
    <text evidence="1">Belongs to the AB hydrolase superfamily. Lipase family.</text>
</comment>
<dbReference type="Gene3D" id="3.40.50.1820">
    <property type="entry name" value="alpha/beta hydrolase"/>
    <property type="match status" value="1"/>
</dbReference>
<dbReference type="EMBL" id="VTPC01001292">
    <property type="protein sequence ID" value="KAF2902462.1"/>
    <property type="molecule type" value="Genomic_DNA"/>
</dbReference>
<feature type="compositionally biased region" description="Basic and acidic residues" evidence="7">
    <location>
        <begin position="501"/>
        <end position="510"/>
    </location>
</feature>
<evidence type="ECO:0000259" key="9">
    <source>
        <dbReference type="Pfam" id="PF04083"/>
    </source>
</evidence>
<evidence type="ECO:0000256" key="8">
    <source>
        <dbReference type="SAM" id="SignalP"/>
    </source>
</evidence>
<evidence type="ECO:0000256" key="2">
    <source>
        <dbReference type="ARBA" id="ARBA00022729"/>
    </source>
</evidence>
<keyword evidence="4" id="KW-0442">Lipid degradation</keyword>
<dbReference type="OrthoDB" id="9974421at2759"/>
<feature type="signal peptide" evidence="8">
    <location>
        <begin position="1"/>
        <end position="17"/>
    </location>
</feature>
<evidence type="ECO:0000256" key="5">
    <source>
        <dbReference type="ARBA" id="ARBA00023098"/>
    </source>
</evidence>